<sequence length="115" mass="12045">MNDALRSAAAEDGMVETVLPWLSARADRELGVWTLTGIVENAETALGTEGGYLVVWATESDPTAADFLGQIYTVSGVASHLTHLDPLQPAYVGPSDMEDVPAAALSCGTKRTGQP</sequence>
<proteinExistence type="predicted"/>
<dbReference type="Proteomes" id="UP000270299">
    <property type="component" value="Unassembled WGS sequence"/>
</dbReference>
<comment type="caution">
    <text evidence="1">The sequence shown here is derived from an EMBL/GenBank/DDBJ whole genome shotgun (WGS) entry which is preliminary data.</text>
</comment>
<evidence type="ECO:0000313" key="2">
    <source>
        <dbReference type="Proteomes" id="UP000270299"/>
    </source>
</evidence>
<organism evidence="1 2">
    <name type="scientific">Mycetocola manganoxydans</name>
    <dbReference type="NCBI Taxonomy" id="699879"/>
    <lineage>
        <taxon>Bacteria</taxon>
        <taxon>Bacillati</taxon>
        <taxon>Actinomycetota</taxon>
        <taxon>Actinomycetes</taxon>
        <taxon>Micrococcales</taxon>
        <taxon>Microbacteriaceae</taxon>
        <taxon>Mycetocola</taxon>
    </lineage>
</organism>
<reference evidence="1 2" key="1">
    <citation type="submission" date="2018-10" db="EMBL/GenBank/DDBJ databases">
        <authorList>
            <person name="Li J."/>
        </authorList>
    </citation>
    <scope>NUCLEOTIDE SEQUENCE [LARGE SCALE GENOMIC DNA]</scope>
    <source>
        <strain evidence="1 2">CCTCC AB209002</strain>
    </source>
</reference>
<keyword evidence="2" id="KW-1185">Reference proteome</keyword>
<dbReference type="AlphaFoldDB" id="A0A3L6ZUD7"/>
<dbReference type="RefSeq" id="WP_121673019.1">
    <property type="nucleotide sequence ID" value="NZ_BMXM01000004.1"/>
</dbReference>
<protein>
    <submittedName>
        <fullName evidence="1">Uncharacterized protein</fullName>
    </submittedName>
</protein>
<accession>A0A3L6ZUD7</accession>
<name>A0A3L6ZUD7_9MICO</name>
<dbReference type="OrthoDB" id="9926976at2"/>
<dbReference type="EMBL" id="RCUV01000008">
    <property type="protein sequence ID" value="RLP71504.1"/>
    <property type="molecule type" value="Genomic_DNA"/>
</dbReference>
<gene>
    <name evidence="1" type="ORF">D9V29_09275</name>
</gene>
<evidence type="ECO:0000313" key="1">
    <source>
        <dbReference type="EMBL" id="RLP71504.1"/>
    </source>
</evidence>